<evidence type="ECO:0000256" key="2">
    <source>
        <dbReference type="SAM" id="Coils"/>
    </source>
</evidence>
<dbReference type="GO" id="GO:0000493">
    <property type="term" value="P:box H/ACA snoRNP assembly"/>
    <property type="evidence" value="ECO:0007669"/>
    <property type="project" value="InterPro"/>
</dbReference>
<evidence type="ECO:0000256" key="1">
    <source>
        <dbReference type="ARBA" id="ARBA00005607"/>
    </source>
</evidence>
<name>A0A1B7TDS6_9ASCO</name>
<dbReference type="InterPro" id="IPR008978">
    <property type="entry name" value="HSP20-like_chaperone"/>
</dbReference>
<dbReference type="EMBL" id="LXPE01000012">
    <property type="protein sequence ID" value="OBA26870.1"/>
    <property type="molecule type" value="Genomic_DNA"/>
</dbReference>
<dbReference type="InterPro" id="IPR007009">
    <property type="entry name" value="Shq1_C"/>
</dbReference>
<dbReference type="InterPro" id="IPR007052">
    <property type="entry name" value="CS_dom"/>
</dbReference>
<gene>
    <name evidence="4" type="ORF">HANVADRAFT_24190</name>
</gene>
<evidence type="ECO:0000259" key="3">
    <source>
        <dbReference type="PROSITE" id="PS51203"/>
    </source>
</evidence>
<feature type="domain" description="CS" evidence="3">
    <location>
        <begin position="1"/>
        <end position="98"/>
    </location>
</feature>
<comment type="caution">
    <text evidence="4">The sequence shown here is derived from an EMBL/GenBank/DDBJ whole genome shotgun (WGS) entry which is preliminary data.</text>
</comment>
<reference evidence="5" key="1">
    <citation type="journal article" date="2016" name="Proc. Natl. Acad. Sci. U.S.A.">
        <title>Comparative genomics of biotechnologically important yeasts.</title>
        <authorList>
            <person name="Riley R."/>
            <person name="Haridas S."/>
            <person name="Wolfe K.H."/>
            <person name="Lopes M.R."/>
            <person name="Hittinger C.T."/>
            <person name="Goeker M."/>
            <person name="Salamov A.A."/>
            <person name="Wisecaver J.H."/>
            <person name="Long T.M."/>
            <person name="Calvey C.H."/>
            <person name="Aerts A.L."/>
            <person name="Barry K.W."/>
            <person name="Choi C."/>
            <person name="Clum A."/>
            <person name="Coughlan A.Y."/>
            <person name="Deshpande S."/>
            <person name="Douglass A.P."/>
            <person name="Hanson S.J."/>
            <person name="Klenk H.-P."/>
            <person name="LaButti K.M."/>
            <person name="Lapidus A."/>
            <person name="Lindquist E.A."/>
            <person name="Lipzen A.M."/>
            <person name="Meier-Kolthoff J.P."/>
            <person name="Ohm R.A."/>
            <person name="Otillar R.P."/>
            <person name="Pangilinan J.L."/>
            <person name="Peng Y."/>
            <person name="Rokas A."/>
            <person name="Rosa C.A."/>
            <person name="Scheuner C."/>
            <person name="Sibirny A.A."/>
            <person name="Slot J.C."/>
            <person name="Stielow J.B."/>
            <person name="Sun H."/>
            <person name="Kurtzman C.P."/>
            <person name="Blackwell M."/>
            <person name="Grigoriev I.V."/>
            <person name="Jeffries T.W."/>
        </authorList>
    </citation>
    <scope>NUCLEOTIDE SEQUENCE [LARGE SCALE GENOMIC DNA]</scope>
    <source>
        <strain evidence="5">NRRL Y-1626</strain>
    </source>
</reference>
<feature type="coiled-coil region" evidence="2">
    <location>
        <begin position="197"/>
        <end position="226"/>
    </location>
</feature>
<comment type="similarity">
    <text evidence="1">Belongs to the SHQ1 family.</text>
</comment>
<dbReference type="Pfam" id="PF04925">
    <property type="entry name" value="SHQ1"/>
    <property type="match status" value="1"/>
</dbReference>
<dbReference type="OrthoDB" id="73639at2759"/>
<dbReference type="GO" id="GO:0005654">
    <property type="term" value="C:nucleoplasm"/>
    <property type="evidence" value="ECO:0007669"/>
    <property type="project" value="TreeGrafter"/>
</dbReference>
<accession>A0A1B7TDS6</accession>
<protein>
    <recommendedName>
        <fullName evidence="3">CS domain-containing protein</fullName>
    </recommendedName>
</protein>
<keyword evidence="2" id="KW-0175">Coiled coil</keyword>
<dbReference type="PROSITE" id="PS51203">
    <property type="entry name" value="CS"/>
    <property type="match status" value="1"/>
</dbReference>
<dbReference type="PANTHER" id="PTHR12967:SF0">
    <property type="entry name" value="PROTEIN SHQ1 HOMOLOG"/>
    <property type="match status" value="1"/>
</dbReference>
<evidence type="ECO:0000313" key="4">
    <source>
        <dbReference type="EMBL" id="OBA26870.1"/>
    </source>
</evidence>
<dbReference type="Proteomes" id="UP000092321">
    <property type="component" value="Unassembled WGS sequence"/>
</dbReference>
<dbReference type="Gene3D" id="2.60.40.790">
    <property type="match status" value="1"/>
</dbReference>
<sequence>MLTPKFEITQDDAHLFIKIYINNIRFNTGNLDITINKNMMNFTLLPYYLRLRFNEKELLMITQEQPFECRLVTEDDGSECVVVKLFKLERGVFFQDLDNHLTLLSRDNENMNSNNNESMLNIVDNNSDDKVKPLIQEMDDNVNDIEMISKLGDKFDWQIKQTLPKETDSNYKKKIGFSLKHDATAIIPSIYNNNEINDVAEETINKQESQKKFEKELIKLRNYKDNLKFDADYYMNDYITYKYGQTTEMMQEDLEINGILKIIKYVPKDIKQFLQWAKLKQLDKPKFKDTLVYNSFEQEQMREKLPKNIKHDMSQFNQFRNFVFIINVLFGYIYQEMEFDFDLEENTSERSWLIGKLAPQLGNLDQTLILKPDELIKTCLIIAVKKSLSYPLHRNLQLSLKVIDYVNYSLISGSKFIIKLLLKIHELFRYDDVYYIYNKIWFDDLITWLLQFSDTNFHDLENTVVKGDEILDNIFRDMATKVSAISKGFKREDFDFMIIQDELNEQGDNIEWDSLNIAEIENIGDLKFKEFMGNSN</sequence>
<dbReference type="PANTHER" id="PTHR12967">
    <property type="entry name" value="PROTEIN SHQ1 HOMOLOG"/>
    <property type="match status" value="1"/>
</dbReference>
<dbReference type="GO" id="GO:0005737">
    <property type="term" value="C:cytoplasm"/>
    <property type="evidence" value="ECO:0007669"/>
    <property type="project" value="TreeGrafter"/>
</dbReference>
<keyword evidence="5" id="KW-1185">Reference proteome</keyword>
<evidence type="ECO:0000313" key="5">
    <source>
        <dbReference type="Proteomes" id="UP000092321"/>
    </source>
</evidence>
<dbReference type="Pfam" id="PF21413">
    <property type="entry name" value="SHQ1-like_CS"/>
    <property type="match status" value="1"/>
</dbReference>
<organism evidence="4 5">
    <name type="scientific">Hanseniaspora valbyensis NRRL Y-1626</name>
    <dbReference type="NCBI Taxonomy" id="766949"/>
    <lineage>
        <taxon>Eukaryota</taxon>
        <taxon>Fungi</taxon>
        <taxon>Dikarya</taxon>
        <taxon>Ascomycota</taxon>
        <taxon>Saccharomycotina</taxon>
        <taxon>Saccharomycetes</taxon>
        <taxon>Saccharomycodales</taxon>
        <taxon>Saccharomycodaceae</taxon>
        <taxon>Hanseniaspora</taxon>
    </lineage>
</organism>
<dbReference type="GO" id="GO:0051082">
    <property type="term" value="F:unfolded protein binding"/>
    <property type="evidence" value="ECO:0007669"/>
    <property type="project" value="TreeGrafter"/>
</dbReference>
<dbReference type="InterPro" id="IPR039742">
    <property type="entry name" value="Shq1"/>
</dbReference>
<proteinExistence type="inferred from homology"/>
<dbReference type="AlphaFoldDB" id="A0A1B7TDS6"/>
<dbReference type="InterPro" id="IPR048696">
    <property type="entry name" value="SHQ1-like_CS"/>
</dbReference>